<dbReference type="EMBL" id="KZ678565">
    <property type="protein sequence ID" value="PSR79465.1"/>
    <property type="molecule type" value="Genomic_DNA"/>
</dbReference>
<comment type="similarity">
    <text evidence="6">Belongs to the class I-like SAM-binding methyltransferase superfamily. Cation-dependent O-methyltransferase family.</text>
</comment>
<sequence>MTAAIMDKYPSLKKMSDADYVEEGDGREARVLAYIESHSSIAEARGNPTRILRLMDEFAAQEDFLISVGVYKERVLTGIVAAAAPRVLVELGGYIGYSAILFTTAMKRALELKQEYADVAVKIIELAELSDTVKIVVGSADESLRRLKDDGKLSKEHGIDVLFLDHVESLYEWEVKVVDEELGLLKAGALVLADNVVRPGAPDYVKYVRAHPRYHSHGVEVLIVPGELEDAIEVTRIKK</sequence>
<dbReference type="STRING" id="2025994.A0A2T2ZYD0"/>
<evidence type="ECO:0000313" key="7">
    <source>
        <dbReference type="EMBL" id="PSR79465.1"/>
    </source>
</evidence>
<dbReference type="SUPFAM" id="SSF53335">
    <property type="entry name" value="S-adenosyl-L-methionine-dependent methyltransferases"/>
    <property type="match status" value="1"/>
</dbReference>
<dbReference type="AlphaFoldDB" id="A0A2T2ZYD0"/>
<dbReference type="OrthoDB" id="186626at2759"/>
<evidence type="ECO:0000256" key="5">
    <source>
        <dbReference type="ARBA" id="ARBA00022939"/>
    </source>
</evidence>
<dbReference type="InterPro" id="IPR029063">
    <property type="entry name" value="SAM-dependent_MTases_sf"/>
</dbReference>
<reference evidence="7 8" key="1">
    <citation type="journal article" date="2018" name="Mycol. Prog.">
        <title>Coniella lustricola, a new species from submerged detritus.</title>
        <authorList>
            <person name="Raudabaugh D.B."/>
            <person name="Iturriaga T."/>
            <person name="Carver A."/>
            <person name="Mondo S."/>
            <person name="Pangilinan J."/>
            <person name="Lipzen A."/>
            <person name="He G."/>
            <person name="Amirebrahimi M."/>
            <person name="Grigoriev I.V."/>
            <person name="Miller A.N."/>
        </authorList>
    </citation>
    <scope>NUCLEOTIDE SEQUENCE [LARGE SCALE GENOMIC DNA]</scope>
    <source>
        <strain evidence="7 8">B22-T-1</strain>
    </source>
</reference>
<keyword evidence="8" id="KW-1185">Reference proteome</keyword>
<evidence type="ECO:0000256" key="2">
    <source>
        <dbReference type="ARBA" id="ARBA00022603"/>
    </source>
</evidence>
<evidence type="ECO:0000256" key="6">
    <source>
        <dbReference type="ARBA" id="ARBA00023453"/>
    </source>
</evidence>
<keyword evidence="4" id="KW-0949">S-adenosyl-L-methionine</keyword>
<keyword evidence="5" id="KW-0128">Catecholamine metabolism</keyword>
<keyword evidence="2 7" id="KW-0489">Methyltransferase</keyword>
<evidence type="ECO:0000256" key="3">
    <source>
        <dbReference type="ARBA" id="ARBA00022679"/>
    </source>
</evidence>
<dbReference type="PANTHER" id="PTHR43836:SF2">
    <property type="entry name" value="CATECHOL O-METHYLTRANSFERASE 1-RELATED"/>
    <property type="match status" value="1"/>
</dbReference>
<dbReference type="InterPro" id="IPR002935">
    <property type="entry name" value="SAM_O-MeTrfase"/>
</dbReference>
<protein>
    <recommendedName>
        <fullName evidence="1">catechol O-methyltransferase</fullName>
        <ecNumber evidence="1">2.1.1.6</ecNumber>
    </recommendedName>
</protein>
<evidence type="ECO:0000256" key="1">
    <source>
        <dbReference type="ARBA" id="ARBA00012880"/>
    </source>
</evidence>
<dbReference type="Proteomes" id="UP000241462">
    <property type="component" value="Unassembled WGS sequence"/>
</dbReference>
<dbReference type="Gene3D" id="3.40.50.150">
    <property type="entry name" value="Vaccinia Virus protein VP39"/>
    <property type="match status" value="1"/>
</dbReference>
<dbReference type="Pfam" id="PF01596">
    <property type="entry name" value="Methyltransf_3"/>
    <property type="match status" value="1"/>
</dbReference>
<dbReference type="GO" id="GO:0006584">
    <property type="term" value="P:catecholamine metabolic process"/>
    <property type="evidence" value="ECO:0007669"/>
    <property type="project" value="UniProtKB-KW"/>
</dbReference>
<organism evidence="7 8">
    <name type="scientific">Coniella lustricola</name>
    <dbReference type="NCBI Taxonomy" id="2025994"/>
    <lineage>
        <taxon>Eukaryota</taxon>
        <taxon>Fungi</taxon>
        <taxon>Dikarya</taxon>
        <taxon>Ascomycota</taxon>
        <taxon>Pezizomycotina</taxon>
        <taxon>Sordariomycetes</taxon>
        <taxon>Sordariomycetidae</taxon>
        <taxon>Diaporthales</taxon>
        <taxon>Schizoparmaceae</taxon>
        <taxon>Coniella</taxon>
    </lineage>
</organism>
<dbReference type="GO" id="GO:0008171">
    <property type="term" value="F:O-methyltransferase activity"/>
    <property type="evidence" value="ECO:0007669"/>
    <property type="project" value="InterPro"/>
</dbReference>
<gene>
    <name evidence="7" type="ORF">BD289DRAFT_469204</name>
</gene>
<dbReference type="GO" id="GO:0032259">
    <property type="term" value="P:methylation"/>
    <property type="evidence" value="ECO:0007669"/>
    <property type="project" value="UniProtKB-KW"/>
</dbReference>
<keyword evidence="3 7" id="KW-0808">Transferase</keyword>
<name>A0A2T2ZYD0_9PEZI</name>
<proteinExistence type="inferred from homology"/>
<dbReference type="EC" id="2.1.1.6" evidence="1"/>
<dbReference type="PANTHER" id="PTHR43836">
    <property type="entry name" value="CATECHOL O-METHYLTRANSFERASE 1-RELATED"/>
    <property type="match status" value="1"/>
</dbReference>
<evidence type="ECO:0000256" key="4">
    <source>
        <dbReference type="ARBA" id="ARBA00022691"/>
    </source>
</evidence>
<dbReference type="InParanoid" id="A0A2T2ZYD0"/>
<dbReference type="PROSITE" id="PS51682">
    <property type="entry name" value="SAM_OMT_I"/>
    <property type="match status" value="1"/>
</dbReference>
<evidence type="ECO:0000313" key="8">
    <source>
        <dbReference type="Proteomes" id="UP000241462"/>
    </source>
</evidence>
<accession>A0A2T2ZYD0</accession>